<organism evidence="1">
    <name type="scientific">Triatoma infestans</name>
    <name type="common">Assassin bug</name>
    <dbReference type="NCBI Taxonomy" id="30076"/>
    <lineage>
        <taxon>Eukaryota</taxon>
        <taxon>Metazoa</taxon>
        <taxon>Ecdysozoa</taxon>
        <taxon>Arthropoda</taxon>
        <taxon>Hexapoda</taxon>
        <taxon>Insecta</taxon>
        <taxon>Pterygota</taxon>
        <taxon>Neoptera</taxon>
        <taxon>Paraneoptera</taxon>
        <taxon>Hemiptera</taxon>
        <taxon>Heteroptera</taxon>
        <taxon>Panheteroptera</taxon>
        <taxon>Cimicomorpha</taxon>
        <taxon>Reduviidae</taxon>
        <taxon>Triatominae</taxon>
        <taxon>Triatoma</taxon>
    </lineage>
</organism>
<proteinExistence type="predicted"/>
<dbReference type="AlphaFoldDB" id="A0A170XJ67"/>
<evidence type="ECO:0000313" key="1">
    <source>
        <dbReference type="EMBL" id="JAR98921.1"/>
    </source>
</evidence>
<feature type="non-terminal residue" evidence="1">
    <location>
        <position position="202"/>
    </location>
</feature>
<sequence>MTYTNYPCYRHLGQVAARLARFVPAKSRQWATGNYLLDYEDPDRAYGGFIQTLLIASERTGLPNVFMFMVEKHSLGHTRYYALYLKVEGLAAALYEELHKISHIETQKEKISRVLDVLMNLKVSTENPENLHLELILKIDGRTIVSQYMNQTSFSNWTKVVKKLSSLYFEFSMNYQSLNFPVIISTSRPSDIGTPSLIQIRS</sequence>
<reference evidence="1" key="1">
    <citation type="submission" date="2016-04" db="EMBL/GenBank/DDBJ databases">
        <authorList>
            <person name="Calderon-Fernandez G.M.Sr."/>
        </authorList>
    </citation>
    <scope>NUCLEOTIDE SEQUENCE</scope>
    <source>
        <strain evidence="1">Int1</strain>
        <tissue evidence="1">Integument</tissue>
    </source>
</reference>
<dbReference type="EMBL" id="GEMB01004352">
    <property type="protein sequence ID" value="JAR98921.1"/>
    <property type="molecule type" value="Transcribed_RNA"/>
</dbReference>
<accession>A0A170XJ67</accession>
<name>A0A170XJ67_TRIIF</name>
<protein>
    <submittedName>
        <fullName evidence="1">Vitellogenin-like protein</fullName>
    </submittedName>
</protein>
<reference evidence="1" key="2">
    <citation type="journal article" date="2017" name="J. Med. Entomol.">
        <title>Transcriptome Analysis of the Triatoma infestans (Hemiptera: Reduviidae) Integument.</title>
        <authorList>
            <person name="Calderon-Fernandez G.M."/>
            <person name="Moriconi D.E."/>
            <person name="Dulbecco A.B."/>
            <person name="Juarez M.P."/>
        </authorList>
    </citation>
    <scope>NUCLEOTIDE SEQUENCE</scope>
    <source>
        <strain evidence="1">Int1</strain>
        <tissue evidence="1">Integument</tissue>
    </source>
</reference>